<dbReference type="GO" id="GO:0070154">
    <property type="term" value="P:mitochondrial lysyl-tRNA aminoacylation"/>
    <property type="evidence" value="ECO:0007669"/>
    <property type="project" value="EnsemblFungi"/>
</dbReference>
<gene>
    <name evidence="10 11" type="ordered locus">CAGL0J10230g</name>
</gene>
<evidence type="ECO:0000259" key="9">
    <source>
        <dbReference type="PROSITE" id="PS50862"/>
    </source>
</evidence>
<protein>
    <recommendedName>
        <fullName evidence="1 8">Lysine--tRNA ligase</fullName>
        <ecNumber evidence="1 8">6.1.1.6</ecNumber>
    </recommendedName>
    <alternativeName>
        <fullName evidence="6 8">Lysyl-tRNA synthetase</fullName>
    </alternativeName>
</protein>
<dbReference type="GO" id="GO:0000049">
    <property type="term" value="F:tRNA binding"/>
    <property type="evidence" value="ECO:0007669"/>
    <property type="project" value="TreeGrafter"/>
</dbReference>
<dbReference type="InterPro" id="IPR006195">
    <property type="entry name" value="aa-tRNA-synth_II"/>
</dbReference>
<dbReference type="SUPFAM" id="SSF55681">
    <property type="entry name" value="Class II aaRS and biotin synthetases"/>
    <property type="match status" value="1"/>
</dbReference>
<dbReference type="InterPro" id="IPR045864">
    <property type="entry name" value="aa-tRNA-synth_II/BPL/LPL"/>
</dbReference>
<organism evidence="11 12">
    <name type="scientific">Candida glabrata (strain ATCC 2001 / BCRC 20586 / JCM 3761 / NBRC 0622 / NRRL Y-65 / CBS 138)</name>
    <name type="common">Yeast</name>
    <name type="synonym">Nakaseomyces glabratus</name>
    <dbReference type="NCBI Taxonomy" id="284593"/>
    <lineage>
        <taxon>Eukaryota</taxon>
        <taxon>Fungi</taxon>
        <taxon>Dikarya</taxon>
        <taxon>Ascomycota</taxon>
        <taxon>Saccharomycotina</taxon>
        <taxon>Saccharomycetes</taxon>
        <taxon>Saccharomycetales</taxon>
        <taxon>Saccharomycetaceae</taxon>
        <taxon>Nakaseomyces</taxon>
    </lineage>
</organism>
<evidence type="ECO:0000256" key="6">
    <source>
        <dbReference type="ARBA" id="ARBA00030563"/>
    </source>
</evidence>
<dbReference type="FunCoup" id="Q6FNN8">
    <property type="interactions" value="107"/>
</dbReference>
<dbReference type="OMA" id="MKWGMPP"/>
<dbReference type="EMBL" id="CR380956">
    <property type="protein sequence ID" value="CAG61107.1"/>
    <property type="molecule type" value="Genomic_DNA"/>
</dbReference>
<dbReference type="InterPro" id="IPR018149">
    <property type="entry name" value="Lys-tRNA-synth_II_C"/>
</dbReference>
<name>Q6FNN8_CANGA</name>
<keyword evidence="5" id="KW-0030">Aminoacyl-tRNA synthetase</keyword>
<dbReference type="CDD" id="cd04322">
    <property type="entry name" value="LysRS_N"/>
    <property type="match status" value="1"/>
</dbReference>
<dbReference type="KEGG" id="cgr:2889415"/>
<sequence>MLRIVGARLLYASSRIRIGRGLASKVAIDSSNLEFTKRNELVLSSLDRYYPSMSSIERGNLVSIDIFLKKYGSTSEDQLNKINQKISLCGRIKSIRFSGKKMAFIDLVDGIHGIQLILNCREIGNSATFESELSFLRKGDYVMTTGLPRLSKSRMKNISLRCTDLPKILSVAQMPLPPKLIDTVKSNSNKVVDYQINGFQNIRIRSSILKSIRNFLEERDFIEVETPILSSKSNGAVAKPFMSSSKDFDKLMLRVAPELWLKRLIISGCNKVFEIGKSFRNEGIDGSHNPEFTTLEFYQSYLTMEDLIKLNEDLFKKIITDLTNNLTIKQYLPESLLELEDILKSNNWKFKRVEFLPTLSKELGVDLSQVKIEDSKQLLEVIPQKYKGQFFGKSSSYSSSQILNRLCSELIEEKYCNSSHPTIIYHHPAVISPLAKSNPDDSRTTKRFELFIKGREYSNAYEEENCPQVQLEKFEQQARMKEDYGDNDTLSSIDQEYINAMKWGMPPIGGFGLGIDRLCMLITGCQRIEQVLPFGTLDDVNRQ</sequence>
<dbReference type="PROSITE" id="PS50862">
    <property type="entry name" value="AA_TRNA_LIGASE_II"/>
    <property type="match status" value="1"/>
</dbReference>
<dbReference type="VEuPathDB" id="FungiDB:CAGL0J10230g"/>
<dbReference type="Gene3D" id="2.40.50.140">
    <property type="entry name" value="Nucleic acid-binding proteins"/>
    <property type="match status" value="1"/>
</dbReference>
<evidence type="ECO:0000256" key="2">
    <source>
        <dbReference type="ARBA" id="ARBA00022598"/>
    </source>
</evidence>
<keyword evidence="3" id="KW-0547">Nucleotide-binding</keyword>
<dbReference type="eggNOG" id="KOG1885">
    <property type="taxonomic scope" value="Eukaryota"/>
</dbReference>
<dbReference type="InterPro" id="IPR002313">
    <property type="entry name" value="Lys-tRNA-ligase_II"/>
</dbReference>
<dbReference type="Gene3D" id="3.30.930.10">
    <property type="entry name" value="Bira Bifunctional Protein, Domain 2"/>
    <property type="match status" value="1"/>
</dbReference>
<dbReference type="PANTHER" id="PTHR42918:SF5">
    <property type="entry name" value="LYSINE--TRNA LIGASE, MITOCHONDRIAL"/>
    <property type="match status" value="1"/>
</dbReference>
<dbReference type="NCBIfam" id="TIGR00499">
    <property type="entry name" value="lysS_bact"/>
    <property type="match status" value="1"/>
</dbReference>
<dbReference type="AlphaFoldDB" id="Q6FNN8"/>
<dbReference type="PRINTS" id="PR00982">
    <property type="entry name" value="TRNASYNTHLYS"/>
</dbReference>
<evidence type="ECO:0000256" key="7">
    <source>
        <dbReference type="ARBA" id="ARBA00048573"/>
    </source>
</evidence>
<evidence type="ECO:0000313" key="10">
    <source>
        <dbReference type="CGD" id="CAL0133138"/>
    </source>
</evidence>
<dbReference type="GO" id="GO:0008033">
    <property type="term" value="P:tRNA processing"/>
    <property type="evidence" value="ECO:0007669"/>
    <property type="project" value="EnsemblFungi"/>
</dbReference>
<proteinExistence type="predicted"/>
<evidence type="ECO:0000256" key="4">
    <source>
        <dbReference type="ARBA" id="ARBA00022840"/>
    </source>
</evidence>
<dbReference type="GO" id="GO:0004824">
    <property type="term" value="F:lysine-tRNA ligase activity"/>
    <property type="evidence" value="ECO:0007669"/>
    <property type="project" value="UniProtKB-EC"/>
</dbReference>
<evidence type="ECO:0000256" key="5">
    <source>
        <dbReference type="ARBA" id="ARBA00023146"/>
    </source>
</evidence>
<dbReference type="Proteomes" id="UP000002428">
    <property type="component" value="Chromosome J"/>
</dbReference>
<dbReference type="InterPro" id="IPR004365">
    <property type="entry name" value="NA-bd_OB_tRNA"/>
</dbReference>
<feature type="domain" description="Aminoacyl-transfer RNA synthetases class-II family profile" evidence="9">
    <location>
        <begin position="202"/>
        <end position="533"/>
    </location>
</feature>
<dbReference type="Pfam" id="PF00152">
    <property type="entry name" value="tRNA-synt_2"/>
    <property type="match status" value="1"/>
</dbReference>
<dbReference type="InterPro" id="IPR004364">
    <property type="entry name" value="Aa-tRNA-synt_II"/>
</dbReference>
<dbReference type="HOGENOM" id="CLU_008255_6_0_1"/>
<dbReference type="PANTHER" id="PTHR42918">
    <property type="entry name" value="LYSYL-TRNA SYNTHETASE"/>
    <property type="match status" value="1"/>
</dbReference>
<dbReference type="InterPro" id="IPR044136">
    <property type="entry name" value="Lys-tRNA-ligase_II_N"/>
</dbReference>
<dbReference type="GO" id="GO:0005524">
    <property type="term" value="F:ATP binding"/>
    <property type="evidence" value="ECO:0007669"/>
    <property type="project" value="UniProtKB-KW"/>
</dbReference>
<dbReference type="CGD" id="CAL0133138">
    <property type="gene designation" value="CAGL0J10230g"/>
</dbReference>
<evidence type="ECO:0000256" key="8">
    <source>
        <dbReference type="RuleBase" id="RU003748"/>
    </source>
</evidence>
<reference evidence="11 12" key="1">
    <citation type="journal article" date="2004" name="Nature">
        <title>Genome evolution in yeasts.</title>
        <authorList>
            <consortium name="Genolevures"/>
            <person name="Dujon B."/>
            <person name="Sherman D."/>
            <person name="Fischer G."/>
            <person name="Durrens P."/>
            <person name="Casaregola S."/>
            <person name="Lafontaine I."/>
            <person name="de Montigny J."/>
            <person name="Marck C."/>
            <person name="Neuveglise C."/>
            <person name="Talla E."/>
            <person name="Goffard N."/>
            <person name="Frangeul L."/>
            <person name="Aigle M."/>
            <person name="Anthouard V."/>
            <person name="Babour A."/>
            <person name="Barbe V."/>
            <person name="Barnay S."/>
            <person name="Blanchin S."/>
            <person name="Beckerich J.M."/>
            <person name="Beyne E."/>
            <person name="Bleykasten C."/>
            <person name="Boisrame A."/>
            <person name="Boyer J."/>
            <person name="Cattolico L."/>
            <person name="Confanioleri F."/>
            <person name="de Daruvar A."/>
            <person name="Despons L."/>
            <person name="Fabre E."/>
            <person name="Fairhead C."/>
            <person name="Ferry-Dumazet H."/>
            <person name="Groppi A."/>
            <person name="Hantraye F."/>
            <person name="Hennequin C."/>
            <person name="Jauniaux N."/>
            <person name="Joyet P."/>
            <person name="Kachouri R."/>
            <person name="Kerrest A."/>
            <person name="Koszul R."/>
            <person name="Lemaire M."/>
            <person name="Lesur I."/>
            <person name="Ma L."/>
            <person name="Muller H."/>
            <person name="Nicaud J.M."/>
            <person name="Nikolski M."/>
            <person name="Oztas S."/>
            <person name="Ozier-Kalogeropoulos O."/>
            <person name="Pellenz S."/>
            <person name="Potier S."/>
            <person name="Richard G.F."/>
            <person name="Straub M.L."/>
            <person name="Suleau A."/>
            <person name="Swennene D."/>
            <person name="Tekaia F."/>
            <person name="Wesolowski-Louvel M."/>
            <person name="Westhof E."/>
            <person name="Wirth B."/>
            <person name="Zeniou-Meyer M."/>
            <person name="Zivanovic I."/>
            <person name="Bolotin-Fukuhara M."/>
            <person name="Thierry A."/>
            <person name="Bouchier C."/>
            <person name="Caudron B."/>
            <person name="Scarpelli C."/>
            <person name="Gaillardin C."/>
            <person name="Weissenbach J."/>
            <person name="Wincker P."/>
            <person name="Souciet J.L."/>
        </authorList>
    </citation>
    <scope>NUCLEOTIDE SEQUENCE [LARGE SCALE GENOMIC DNA]</scope>
    <source>
        <strain evidence="12">ATCC 2001 / BCRC 20586 / JCM 3761 / NBRC 0622 / NRRL Y-65 / CBS 138</strain>
    </source>
</reference>
<dbReference type="SUPFAM" id="SSF50249">
    <property type="entry name" value="Nucleic acid-binding proteins"/>
    <property type="match status" value="1"/>
</dbReference>
<dbReference type="STRING" id="284593.Q6FNN8"/>
<evidence type="ECO:0000256" key="3">
    <source>
        <dbReference type="ARBA" id="ARBA00022741"/>
    </source>
</evidence>
<dbReference type="Pfam" id="PF01336">
    <property type="entry name" value="tRNA_anti-codon"/>
    <property type="match status" value="1"/>
</dbReference>
<evidence type="ECO:0000256" key="1">
    <source>
        <dbReference type="ARBA" id="ARBA00013166"/>
    </source>
</evidence>
<evidence type="ECO:0000313" key="12">
    <source>
        <dbReference type="Proteomes" id="UP000002428"/>
    </source>
</evidence>
<dbReference type="GO" id="GO:0005739">
    <property type="term" value="C:mitochondrion"/>
    <property type="evidence" value="ECO:0007669"/>
    <property type="project" value="EnsemblFungi"/>
</dbReference>
<accession>Q6FNN8</accession>
<dbReference type="InterPro" id="IPR012340">
    <property type="entry name" value="NA-bd_OB-fold"/>
</dbReference>
<evidence type="ECO:0000313" key="11">
    <source>
        <dbReference type="EMBL" id="CAG61107.1"/>
    </source>
</evidence>
<keyword evidence="2" id="KW-0436">Ligase</keyword>
<keyword evidence="4" id="KW-0067">ATP-binding</keyword>
<dbReference type="EC" id="6.1.1.6" evidence="1 8"/>
<keyword evidence="12" id="KW-1185">Reference proteome</keyword>
<dbReference type="InParanoid" id="Q6FNN8"/>
<comment type="catalytic activity">
    <reaction evidence="7 8">
        <text>tRNA(Lys) + L-lysine + ATP = L-lysyl-tRNA(Lys) + AMP + diphosphate</text>
        <dbReference type="Rhea" id="RHEA:20792"/>
        <dbReference type="Rhea" id="RHEA-COMP:9696"/>
        <dbReference type="Rhea" id="RHEA-COMP:9697"/>
        <dbReference type="ChEBI" id="CHEBI:30616"/>
        <dbReference type="ChEBI" id="CHEBI:32551"/>
        <dbReference type="ChEBI" id="CHEBI:33019"/>
        <dbReference type="ChEBI" id="CHEBI:78442"/>
        <dbReference type="ChEBI" id="CHEBI:78529"/>
        <dbReference type="ChEBI" id="CHEBI:456215"/>
        <dbReference type="EC" id="6.1.1.6"/>
    </reaction>
</comment>